<feature type="chain" id="PRO_5036403070" evidence="2">
    <location>
        <begin position="20"/>
        <end position="257"/>
    </location>
</feature>
<keyword evidence="4" id="KW-1185">Reference proteome</keyword>
<reference evidence="3" key="1">
    <citation type="submission" date="2020-11" db="EMBL/GenBank/DDBJ databases">
        <authorList>
            <person name="Tran Van P."/>
        </authorList>
    </citation>
    <scope>NUCLEOTIDE SEQUENCE</scope>
</reference>
<feature type="signal peptide" evidence="2">
    <location>
        <begin position="1"/>
        <end position="19"/>
    </location>
</feature>
<feature type="region of interest" description="Disordered" evidence="1">
    <location>
        <begin position="228"/>
        <end position="257"/>
    </location>
</feature>
<dbReference type="AlphaFoldDB" id="A0A7R9BVM3"/>
<evidence type="ECO:0000313" key="3">
    <source>
        <dbReference type="EMBL" id="CAD7281278.1"/>
    </source>
</evidence>
<name>A0A7R9BVM3_9CRUS</name>
<evidence type="ECO:0000256" key="2">
    <source>
        <dbReference type="SAM" id="SignalP"/>
    </source>
</evidence>
<dbReference type="EMBL" id="OA884779">
    <property type="protein sequence ID" value="CAD7281278.1"/>
    <property type="molecule type" value="Genomic_DNA"/>
</dbReference>
<protein>
    <submittedName>
        <fullName evidence="3">Uncharacterized protein</fullName>
    </submittedName>
</protein>
<proteinExistence type="predicted"/>
<dbReference type="EMBL" id="CAJPEX010002742">
    <property type="protein sequence ID" value="CAG0921430.1"/>
    <property type="molecule type" value="Genomic_DNA"/>
</dbReference>
<accession>A0A7R9BVM3</accession>
<keyword evidence="2" id="KW-0732">Signal</keyword>
<sequence length="257" mass="28079">MELVETGVLFSLLATLLLASPVPNNKKTEQITIDPQQGFMIIPPPQPHYNHDPLHGVDLLAASRSFQPPAPGPNSNVVPPEVATDALSYALQKLQSETAEVPRNMPDDPMAQQIFGDDPSCTCANGGVLNRKCQTICDFEKTIIKPEQMTVAVPQPPRYEQYVIPAPPGSCMPPTYGCRPIPQPPVYSTCTQYKKETIPLRAQFASEVDPEFLNNLDPGMAEAVVEDHHNQHHPVGLSASPCSHSQHMPIKTSAFDD</sequence>
<gene>
    <name evidence="3" type="ORF">NMOB1V02_LOCUS8926</name>
</gene>
<organism evidence="3">
    <name type="scientific">Notodromas monacha</name>
    <dbReference type="NCBI Taxonomy" id="399045"/>
    <lineage>
        <taxon>Eukaryota</taxon>
        <taxon>Metazoa</taxon>
        <taxon>Ecdysozoa</taxon>
        <taxon>Arthropoda</taxon>
        <taxon>Crustacea</taxon>
        <taxon>Oligostraca</taxon>
        <taxon>Ostracoda</taxon>
        <taxon>Podocopa</taxon>
        <taxon>Podocopida</taxon>
        <taxon>Cypridocopina</taxon>
        <taxon>Cypridoidea</taxon>
        <taxon>Cyprididae</taxon>
        <taxon>Notodromas</taxon>
    </lineage>
</organism>
<dbReference type="Proteomes" id="UP000678499">
    <property type="component" value="Unassembled WGS sequence"/>
</dbReference>
<evidence type="ECO:0000313" key="4">
    <source>
        <dbReference type="Proteomes" id="UP000678499"/>
    </source>
</evidence>
<evidence type="ECO:0000256" key="1">
    <source>
        <dbReference type="SAM" id="MobiDB-lite"/>
    </source>
</evidence>